<evidence type="ECO:0000313" key="3">
    <source>
        <dbReference type="EMBL" id="OLQ88983.1"/>
    </source>
</evidence>
<keyword evidence="4" id="KW-1185">Reference proteome</keyword>
<accession>A0ABX3FEI3</accession>
<comment type="caution">
    <text evidence="3">The sequence shown here is derived from an EMBL/GenBank/DDBJ whole genome shotgun (WGS) entry which is preliminary data.</text>
</comment>
<name>A0ABX3FEI3_9VIBR</name>
<feature type="domain" description="DUF2059" evidence="2">
    <location>
        <begin position="87"/>
        <end position="114"/>
    </location>
</feature>
<gene>
    <name evidence="3" type="ORF">BIY20_12025</name>
</gene>
<dbReference type="Proteomes" id="UP000186039">
    <property type="component" value="Unassembled WGS sequence"/>
</dbReference>
<organism evidence="3 4">
    <name type="scientific">Vibrio panuliri</name>
    <dbReference type="NCBI Taxonomy" id="1381081"/>
    <lineage>
        <taxon>Bacteria</taxon>
        <taxon>Pseudomonadati</taxon>
        <taxon>Pseudomonadota</taxon>
        <taxon>Gammaproteobacteria</taxon>
        <taxon>Vibrionales</taxon>
        <taxon>Vibrionaceae</taxon>
        <taxon>Vibrio</taxon>
    </lineage>
</organism>
<evidence type="ECO:0000256" key="1">
    <source>
        <dbReference type="SAM" id="SignalP"/>
    </source>
</evidence>
<keyword evidence="1" id="KW-0732">Signal</keyword>
<evidence type="ECO:0000259" key="2">
    <source>
        <dbReference type="Pfam" id="PF09832"/>
    </source>
</evidence>
<reference evidence="3 4" key="1">
    <citation type="submission" date="2016-09" db="EMBL/GenBank/DDBJ databases">
        <title>Genomic Taxonomy of the Vibrionaceae.</title>
        <authorList>
            <person name="Gonzalez-Castillo A."/>
            <person name="Gomez-Gil B."/>
            <person name="Enciso-Ibarra K."/>
        </authorList>
    </citation>
    <scope>NUCLEOTIDE SEQUENCE [LARGE SCALE GENOMIC DNA]</scope>
    <source>
        <strain evidence="3 4">CAIM 1902</strain>
    </source>
</reference>
<dbReference type="InterPro" id="IPR018637">
    <property type="entry name" value="DUF2059"/>
</dbReference>
<dbReference type="Pfam" id="PF09832">
    <property type="entry name" value="DUF2059"/>
    <property type="match status" value="1"/>
</dbReference>
<proteinExistence type="predicted"/>
<protein>
    <recommendedName>
        <fullName evidence="2">DUF2059 domain-containing protein</fullName>
    </recommendedName>
</protein>
<dbReference type="EMBL" id="MJMH01000187">
    <property type="protein sequence ID" value="OLQ88983.1"/>
    <property type="molecule type" value="Genomic_DNA"/>
</dbReference>
<dbReference type="RefSeq" id="WP_075715583.1">
    <property type="nucleotide sequence ID" value="NZ_AP019655.1"/>
</dbReference>
<feature type="chain" id="PRO_5045500899" description="DUF2059 domain-containing protein" evidence="1">
    <location>
        <begin position="20"/>
        <end position="141"/>
    </location>
</feature>
<feature type="signal peptide" evidence="1">
    <location>
        <begin position="1"/>
        <end position="19"/>
    </location>
</feature>
<sequence>MKVGLLCFCLLLASLPLQAEERSKMENEISQILGFEQTVAHYFVEYKKQLFKLYPKLTEEYVESNYGSVFKYGKKRYMNAYIKGLSVYTDEELKQLIEFYKSDKGKWIVKKNLESNIIVLDDLALASDDFNKVFIEKLESK</sequence>
<evidence type="ECO:0000313" key="4">
    <source>
        <dbReference type="Proteomes" id="UP000186039"/>
    </source>
</evidence>